<evidence type="ECO:0000259" key="1">
    <source>
        <dbReference type="Pfam" id="PF01048"/>
    </source>
</evidence>
<dbReference type="GO" id="GO:0009116">
    <property type="term" value="P:nucleoside metabolic process"/>
    <property type="evidence" value="ECO:0007669"/>
    <property type="project" value="InterPro"/>
</dbReference>
<dbReference type="Pfam" id="PF01048">
    <property type="entry name" value="PNP_UDP_1"/>
    <property type="match status" value="2"/>
</dbReference>
<dbReference type="Proteomes" id="UP001197378">
    <property type="component" value="Unassembled WGS sequence"/>
</dbReference>
<dbReference type="AlphaFoldDB" id="A0AAE3CKM0"/>
<proteinExistence type="predicted"/>
<evidence type="ECO:0000313" key="2">
    <source>
        <dbReference type="EMBL" id="MBU2789007.1"/>
    </source>
</evidence>
<feature type="domain" description="Nucleoside phosphorylase" evidence="1">
    <location>
        <begin position="46"/>
        <end position="97"/>
    </location>
</feature>
<gene>
    <name evidence="2" type="ORF">HFQ13_12475</name>
</gene>
<evidence type="ECO:0000313" key="3">
    <source>
        <dbReference type="Proteomes" id="UP001197378"/>
    </source>
</evidence>
<dbReference type="EMBL" id="JAAXYO010000180">
    <property type="protein sequence ID" value="MBU2789007.1"/>
    <property type="molecule type" value="Genomic_DNA"/>
</dbReference>
<dbReference type="InterPro" id="IPR035994">
    <property type="entry name" value="Nucleoside_phosphorylase_sf"/>
</dbReference>
<comment type="caution">
    <text evidence="2">The sequence shown here is derived from an EMBL/GenBank/DDBJ whole genome shotgun (WGS) entry which is preliminary data.</text>
</comment>
<accession>A0AAE3CKM0</accession>
<dbReference type="GO" id="GO:0003824">
    <property type="term" value="F:catalytic activity"/>
    <property type="evidence" value="ECO:0007669"/>
    <property type="project" value="InterPro"/>
</dbReference>
<feature type="domain" description="Nucleoside phosphorylase" evidence="1">
    <location>
        <begin position="139"/>
        <end position="176"/>
    </location>
</feature>
<name>A0AAE3CKM0_9PROT</name>
<reference evidence="2" key="1">
    <citation type="journal article" date="2021" name="ISME J.">
        <title>Genomic evolution of the class Acidithiobacillia: deep-branching Proteobacteria living in extreme acidic conditions.</title>
        <authorList>
            <person name="Moya-Beltran A."/>
            <person name="Beard S."/>
            <person name="Rojas-Villalobos C."/>
            <person name="Issotta F."/>
            <person name="Gallardo Y."/>
            <person name="Ulloa R."/>
            <person name="Giaveno A."/>
            <person name="Degli Esposti M."/>
            <person name="Johnson D.B."/>
            <person name="Quatrini R."/>
        </authorList>
    </citation>
    <scope>NUCLEOTIDE SEQUENCE</scope>
    <source>
        <strain evidence="2">VAN18-1</strain>
    </source>
</reference>
<protein>
    <submittedName>
        <fullName evidence="2">5'-methylthioadenosine nucleosidase</fullName>
    </submittedName>
</protein>
<sequence>MGSQPLSKPAGRRLGLVVALAVEAKALGLPASPMGKVHSCTGGHLAVLSGMGPEAAAEAGRALLAAGAEALLSVGTAGALRGDLQAGDLCIPRKILWREAAYSADEALASHFLAQHPQARREDLLSLAQMLVDRQSKTAYAQQALAVDMESGALAALAKAEGVPFLALRVIVDSVDAVVPDAVRFGVDAVGTPRLPGFLWQLLRRPQDLPRLLRLGGQMQRAAATLRQLRSEWESGELRCGH</sequence>
<dbReference type="RefSeq" id="WP_215872405.1">
    <property type="nucleotide sequence ID" value="NZ_JAAXYO010000180.1"/>
</dbReference>
<organism evidence="2 3">
    <name type="scientific">Igneacidithiobacillus copahuensis</name>
    <dbReference type="NCBI Taxonomy" id="2724909"/>
    <lineage>
        <taxon>Bacteria</taxon>
        <taxon>Pseudomonadati</taxon>
        <taxon>Pseudomonadota</taxon>
        <taxon>Acidithiobacillia</taxon>
        <taxon>Acidithiobacillales</taxon>
        <taxon>Acidithiobacillaceae</taxon>
        <taxon>Igneacidithiobacillus</taxon>
    </lineage>
</organism>
<dbReference type="SUPFAM" id="SSF53167">
    <property type="entry name" value="Purine and uridine phosphorylases"/>
    <property type="match status" value="1"/>
</dbReference>
<dbReference type="Gene3D" id="3.40.50.1580">
    <property type="entry name" value="Nucleoside phosphorylase domain"/>
    <property type="match status" value="1"/>
</dbReference>
<keyword evidence="3" id="KW-1185">Reference proteome</keyword>
<dbReference type="InterPro" id="IPR000845">
    <property type="entry name" value="Nucleoside_phosphorylase_d"/>
</dbReference>